<gene>
    <name evidence="2" type="ORF">CGOC_LOCUS4297</name>
</gene>
<protein>
    <submittedName>
        <fullName evidence="2">Uncharacterized protein</fullName>
    </submittedName>
</protein>
<evidence type="ECO:0000256" key="1">
    <source>
        <dbReference type="SAM" id="MobiDB-lite"/>
    </source>
</evidence>
<keyword evidence="3" id="KW-1185">Reference proteome</keyword>
<evidence type="ECO:0000313" key="3">
    <source>
        <dbReference type="Proteomes" id="UP000271889"/>
    </source>
</evidence>
<reference evidence="2 3" key="1">
    <citation type="submission" date="2018-11" db="EMBL/GenBank/DDBJ databases">
        <authorList>
            <consortium name="Pathogen Informatics"/>
        </authorList>
    </citation>
    <scope>NUCLEOTIDE SEQUENCE [LARGE SCALE GENOMIC DNA]</scope>
</reference>
<proteinExistence type="predicted"/>
<evidence type="ECO:0000313" key="2">
    <source>
        <dbReference type="EMBL" id="VDK58368.1"/>
    </source>
</evidence>
<feature type="region of interest" description="Disordered" evidence="1">
    <location>
        <begin position="154"/>
        <end position="174"/>
    </location>
</feature>
<sequence>MKDQITEQLSVIVNETAGLTRTLEEYRLRINSKDEEIAALRRRVDQEQSLSEEQIRVIKDDLRSEMLSSDEYQNSLMEIERLHSEIATYERKREKEEEAEKEREKVVKRLEAENRELKSKVSKFEQSDQHAELQSLKSSLAEKEEELYSAKEDAAKLKAENDELHKEKERTRNSDEMLREEMAALESDNNEKTIQIEALHVRVKELLDQMGGIKEELDRKNVELQQIGDRSEIRFENPMTEAEEKIKHMTREHEKIINQMKVDIY</sequence>
<dbReference type="Proteomes" id="UP000271889">
    <property type="component" value="Unassembled WGS sequence"/>
</dbReference>
<dbReference type="AlphaFoldDB" id="A0A3P6SXL6"/>
<dbReference type="EMBL" id="UYRV01011724">
    <property type="protein sequence ID" value="VDK58368.1"/>
    <property type="molecule type" value="Genomic_DNA"/>
</dbReference>
<dbReference type="OrthoDB" id="75801at2759"/>
<organism evidence="2 3">
    <name type="scientific">Cylicostephanus goldi</name>
    <name type="common">Nematode worm</name>
    <dbReference type="NCBI Taxonomy" id="71465"/>
    <lineage>
        <taxon>Eukaryota</taxon>
        <taxon>Metazoa</taxon>
        <taxon>Ecdysozoa</taxon>
        <taxon>Nematoda</taxon>
        <taxon>Chromadorea</taxon>
        <taxon>Rhabditida</taxon>
        <taxon>Rhabditina</taxon>
        <taxon>Rhabditomorpha</taxon>
        <taxon>Strongyloidea</taxon>
        <taxon>Strongylidae</taxon>
        <taxon>Cylicostephanus</taxon>
    </lineage>
</organism>
<accession>A0A3P6SXL6</accession>
<name>A0A3P6SXL6_CYLGO</name>